<protein>
    <submittedName>
        <fullName evidence="2">Uncharacterized protein</fullName>
    </submittedName>
</protein>
<feature type="transmembrane region" description="Helical" evidence="1">
    <location>
        <begin position="75"/>
        <end position="93"/>
    </location>
</feature>
<dbReference type="AlphaFoldDB" id="A0A4R5YN72"/>
<evidence type="ECO:0000256" key="1">
    <source>
        <dbReference type="SAM" id="Phobius"/>
    </source>
</evidence>
<sequence>MSLQVVERSPLAGAPVVREILRAVIVTAAAVAVVWSATVTSRRVCTPIPDSWWGGAIPPNAPQDFCATIHLEPSPVVFVVLALVLVLSIARVLRAAPTADEGGRILSRAVTVIIVIVGATVAVSQAWLWLHGYPGSPTNGELFVVPPFPFAWGSVEDDTLGQFAFVG</sequence>
<feature type="transmembrane region" description="Helical" evidence="1">
    <location>
        <begin position="20"/>
        <end position="38"/>
    </location>
</feature>
<organism evidence="2 3">
    <name type="scientific">Microbacterium oleivorans</name>
    <dbReference type="NCBI Taxonomy" id="273677"/>
    <lineage>
        <taxon>Bacteria</taxon>
        <taxon>Bacillati</taxon>
        <taxon>Actinomycetota</taxon>
        <taxon>Actinomycetes</taxon>
        <taxon>Micrococcales</taxon>
        <taxon>Microbacteriaceae</taxon>
        <taxon>Microbacterium</taxon>
    </lineage>
</organism>
<proteinExistence type="predicted"/>
<evidence type="ECO:0000313" key="2">
    <source>
        <dbReference type="EMBL" id="TDL46082.1"/>
    </source>
</evidence>
<dbReference type="RefSeq" id="WP_133399131.1">
    <property type="nucleotide sequence ID" value="NZ_SMZX01000001.1"/>
</dbReference>
<accession>A0A4R5YN72</accession>
<keyword evidence="1" id="KW-1133">Transmembrane helix</keyword>
<gene>
    <name evidence="2" type="ORF">E2R54_06545</name>
</gene>
<evidence type="ECO:0000313" key="3">
    <source>
        <dbReference type="Proteomes" id="UP000295633"/>
    </source>
</evidence>
<name>A0A4R5YN72_9MICO</name>
<comment type="caution">
    <text evidence="2">The sequence shown here is derived from an EMBL/GenBank/DDBJ whole genome shotgun (WGS) entry which is preliminary data.</text>
</comment>
<dbReference type="Proteomes" id="UP000295633">
    <property type="component" value="Unassembled WGS sequence"/>
</dbReference>
<reference evidence="2 3" key="1">
    <citation type="submission" date="2019-03" db="EMBL/GenBank/DDBJ databases">
        <title>Genome Sequencing and Assembly of Various Microbes Isolated from Partially Reclaimed Soil and Acid Mine Drainage (AMD) Site.</title>
        <authorList>
            <person name="Steinbock B."/>
            <person name="Bechtold R."/>
            <person name="Sevigny J.L."/>
            <person name="Thomas D."/>
            <person name="Cuthill L.R."/>
            <person name="Aveiro Johannsen E.J."/>
            <person name="Thomas K."/>
            <person name="Ghosh A."/>
        </authorList>
    </citation>
    <scope>NUCLEOTIDE SEQUENCE [LARGE SCALE GENOMIC DNA]</scope>
    <source>
        <strain evidence="2 3">F-B2</strain>
    </source>
</reference>
<dbReference type="EMBL" id="SMZX01000001">
    <property type="protein sequence ID" value="TDL46082.1"/>
    <property type="molecule type" value="Genomic_DNA"/>
</dbReference>
<feature type="transmembrane region" description="Helical" evidence="1">
    <location>
        <begin position="105"/>
        <end position="130"/>
    </location>
</feature>
<keyword evidence="1" id="KW-0472">Membrane</keyword>
<keyword evidence="1" id="KW-0812">Transmembrane</keyword>